<dbReference type="PROSITE" id="PS01071">
    <property type="entry name" value="GRPE"/>
    <property type="match status" value="1"/>
</dbReference>
<keyword evidence="6 10" id="KW-0143">Chaperone</keyword>
<comment type="subcellular location">
    <subcellularLocation>
        <location evidence="1 10">Cytoplasm</location>
    </subcellularLocation>
</comment>
<dbReference type="NCBIfam" id="NF010738">
    <property type="entry name" value="PRK14140.1"/>
    <property type="match status" value="1"/>
</dbReference>
<dbReference type="InterPro" id="IPR009012">
    <property type="entry name" value="GrpE_head"/>
</dbReference>
<evidence type="ECO:0000256" key="12">
    <source>
        <dbReference type="RuleBase" id="RU004478"/>
    </source>
</evidence>
<name>A0A329MPB6_9BACL</name>
<keyword evidence="15" id="KW-1185">Reference proteome</keyword>
<evidence type="ECO:0000256" key="11">
    <source>
        <dbReference type="RuleBase" id="RU000639"/>
    </source>
</evidence>
<dbReference type="GO" id="GO:0051087">
    <property type="term" value="F:protein-folding chaperone binding"/>
    <property type="evidence" value="ECO:0007669"/>
    <property type="project" value="InterPro"/>
</dbReference>
<feature type="compositionally biased region" description="Low complexity" evidence="13">
    <location>
        <begin position="20"/>
        <end position="31"/>
    </location>
</feature>
<reference evidence="14 15" key="1">
    <citation type="journal article" date="2009" name="Int. J. Syst. Evol. Microbiol.">
        <title>Paenibacillus contaminans sp. nov., isolated from a contaminated laboratory plate.</title>
        <authorList>
            <person name="Chou J.H."/>
            <person name="Lee J.H."/>
            <person name="Lin M.C."/>
            <person name="Chang P.S."/>
            <person name="Arun A.B."/>
            <person name="Young C.C."/>
            <person name="Chen W.M."/>
        </authorList>
    </citation>
    <scope>NUCLEOTIDE SEQUENCE [LARGE SCALE GENOMIC DNA]</scope>
    <source>
        <strain evidence="14 15">CKOBP-6</strain>
    </source>
</reference>
<dbReference type="GO" id="GO:0006457">
    <property type="term" value="P:protein folding"/>
    <property type="evidence" value="ECO:0007669"/>
    <property type="project" value="InterPro"/>
</dbReference>
<keyword evidence="5 10" id="KW-0346">Stress response</keyword>
<evidence type="ECO:0000256" key="13">
    <source>
        <dbReference type="SAM" id="MobiDB-lite"/>
    </source>
</evidence>
<dbReference type="InterPro" id="IPR013805">
    <property type="entry name" value="GrpE_CC"/>
</dbReference>
<dbReference type="AlphaFoldDB" id="A0A329MPB6"/>
<gene>
    <name evidence="10" type="primary">grpE</name>
    <name evidence="14" type="ORF">DQG23_07010</name>
</gene>
<dbReference type="OrthoDB" id="9812586at2"/>
<evidence type="ECO:0000256" key="7">
    <source>
        <dbReference type="ARBA" id="ARBA00053401"/>
    </source>
</evidence>
<dbReference type="SUPFAM" id="SSF51064">
    <property type="entry name" value="Head domain of nucleotide exchange factor GrpE"/>
    <property type="match status" value="1"/>
</dbReference>
<dbReference type="PANTHER" id="PTHR21237">
    <property type="entry name" value="GRPE PROTEIN"/>
    <property type="match status" value="1"/>
</dbReference>
<dbReference type="GO" id="GO:0051082">
    <property type="term" value="F:unfolded protein binding"/>
    <property type="evidence" value="ECO:0007669"/>
    <property type="project" value="TreeGrafter"/>
</dbReference>
<accession>A0A329MPB6</accession>
<dbReference type="FunFam" id="2.30.22.10:FF:000001">
    <property type="entry name" value="Protein GrpE"/>
    <property type="match status" value="1"/>
</dbReference>
<dbReference type="PRINTS" id="PR00773">
    <property type="entry name" value="GRPEPROTEIN"/>
</dbReference>
<dbReference type="PANTHER" id="PTHR21237:SF23">
    <property type="entry name" value="GRPE PROTEIN HOMOLOG, MITOCHONDRIAL"/>
    <property type="match status" value="1"/>
</dbReference>
<evidence type="ECO:0000256" key="9">
    <source>
        <dbReference type="ARBA" id="ARBA00076414"/>
    </source>
</evidence>
<dbReference type="EMBL" id="QMFB01000003">
    <property type="protein sequence ID" value="RAV21801.1"/>
    <property type="molecule type" value="Genomic_DNA"/>
</dbReference>
<evidence type="ECO:0000313" key="14">
    <source>
        <dbReference type="EMBL" id="RAV21801.1"/>
    </source>
</evidence>
<evidence type="ECO:0000256" key="3">
    <source>
        <dbReference type="ARBA" id="ARBA00011738"/>
    </source>
</evidence>
<protein>
    <recommendedName>
        <fullName evidence="8 10">Protein GrpE</fullName>
    </recommendedName>
    <alternativeName>
        <fullName evidence="9 10">HSP-70 cofactor</fullName>
    </alternativeName>
</protein>
<proteinExistence type="inferred from homology"/>
<dbReference type="GO" id="GO:0042803">
    <property type="term" value="F:protein homodimerization activity"/>
    <property type="evidence" value="ECO:0007669"/>
    <property type="project" value="InterPro"/>
</dbReference>
<feature type="compositionally biased region" description="Basic and acidic residues" evidence="13">
    <location>
        <begin position="57"/>
        <end position="67"/>
    </location>
</feature>
<dbReference type="InterPro" id="IPR000740">
    <property type="entry name" value="GrpE"/>
</dbReference>
<evidence type="ECO:0000256" key="2">
    <source>
        <dbReference type="ARBA" id="ARBA00009054"/>
    </source>
</evidence>
<dbReference type="Pfam" id="PF01025">
    <property type="entry name" value="GrpE"/>
    <property type="match status" value="1"/>
</dbReference>
<organism evidence="14 15">
    <name type="scientific">Paenibacillus contaminans</name>
    <dbReference type="NCBI Taxonomy" id="450362"/>
    <lineage>
        <taxon>Bacteria</taxon>
        <taxon>Bacillati</taxon>
        <taxon>Bacillota</taxon>
        <taxon>Bacilli</taxon>
        <taxon>Bacillales</taxon>
        <taxon>Paenibacillaceae</taxon>
        <taxon>Paenibacillus</taxon>
    </lineage>
</organism>
<feature type="region of interest" description="Disordered" evidence="13">
    <location>
        <begin position="1"/>
        <end position="67"/>
    </location>
</feature>
<evidence type="ECO:0000256" key="1">
    <source>
        <dbReference type="ARBA" id="ARBA00004496"/>
    </source>
</evidence>
<dbReference type="CDD" id="cd00446">
    <property type="entry name" value="GrpE"/>
    <property type="match status" value="1"/>
</dbReference>
<evidence type="ECO:0000256" key="6">
    <source>
        <dbReference type="ARBA" id="ARBA00023186"/>
    </source>
</evidence>
<evidence type="ECO:0000313" key="15">
    <source>
        <dbReference type="Proteomes" id="UP000250369"/>
    </source>
</evidence>
<dbReference type="HAMAP" id="MF_01151">
    <property type="entry name" value="GrpE"/>
    <property type="match status" value="1"/>
</dbReference>
<evidence type="ECO:0000256" key="5">
    <source>
        <dbReference type="ARBA" id="ARBA00023016"/>
    </source>
</evidence>
<evidence type="ECO:0000256" key="8">
    <source>
        <dbReference type="ARBA" id="ARBA00072274"/>
    </source>
</evidence>
<dbReference type="GO" id="GO:0005737">
    <property type="term" value="C:cytoplasm"/>
    <property type="evidence" value="ECO:0007669"/>
    <property type="project" value="UniProtKB-SubCell"/>
</dbReference>
<evidence type="ECO:0000256" key="10">
    <source>
        <dbReference type="HAMAP-Rule" id="MF_01151"/>
    </source>
</evidence>
<dbReference type="Gene3D" id="3.90.20.20">
    <property type="match status" value="1"/>
</dbReference>
<comment type="function">
    <text evidence="7 10 11">Participates actively in the response to hyperosmotic and heat shock by preventing the aggregation of stress-denatured proteins, in association with DnaK and GrpE. It is the nucleotide exchange factor for DnaK and may function as a thermosensor. Unfolded proteins bind initially to DnaJ; upon interaction with the DnaJ-bound protein, DnaK hydrolyzes its bound ATP, resulting in the formation of a stable complex. GrpE releases ADP from DnaK; ATP binding to DnaK triggers the release of the substrate protein, thus completing the reaction cycle. Several rounds of ATP-dependent interactions between DnaJ, DnaK and GrpE are required for fully efficient folding.</text>
</comment>
<comment type="subunit">
    <text evidence="3 10">Homodimer.</text>
</comment>
<evidence type="ECO:0000256" key="4">
    <source>
        <dbReference type="ARBA" id="ARBA00022490"/>
    </source>
</evidence>
<dbReference type="Proteomes" id="UP000250369">
    <property type="component" value="Unassembled WGS sequence"/>
</dbReference>
<dbReference type="SUPFAM" id="SSF58014">
    <property type="entry name" value="Coiled-coil domain of nucleotide exchange factor GrpE"/>
    <property type="match status" value="1"/>
</dbReference>
<comment type="caution">
    <text evidence="14">The sequence shown here is derived from an EMBL/GenBank/DDBJ whole genome shotgun (WGS) entry which is preliminary data.</text>
</comment>
<keyword evidence="4 10" id="KW-0963">Cytoplasm</keyword>
<dbReference type="Gene3D" id="2.30.22.10">
    <property type="entry name" value="Head domain of nucleotide exchange factor GrpE"/>
    <property type="match status" value="1"/>
</dbReference>
<dbReference type="GO" id="GO:0000774">
    <property type="term" value="F:adenyl-nucleotide exchange factor activity"/>
    <property type="evidence" value="ECO:0007669"/>
    <property type="project" value="InterPro"/>
</dbReference>
<comment type="similarity">
    <text evidence="2 10 12">Belongs to the GrpE family.</text>
</comment>
<sequence>MLKEQDKNEQTITEEAVDTASNESAAGESGSVTYEPESTDAASEAGTDNAAQQDPLEELRKEADEHYQRFLRTQADFDNFRRRSRLEKEDFAKYASMKLIEQLLPVVDNFERAISTSKESQDFASLVKGIEMTFRQLDQVLNQEGLAPIEAVGQPFNPELHQAVMQVESDEHEDGTVVEELQKGYMLKEKVLRPSMVKVSTRG</sequence>